<proteinExistence type="predicted"/>
<evidence type="ECO:0000313" key="1">
    <source>
        <dbReference type="EMBL" id="MFC1410410.1"/>
    </source>
</evidence>
<accession>A0ABV6V9K8</accession>
<comment type="caution">
    <text evidence="1">The sequence shown here is derived from an EMBL/GenBank/DDBJ whole genome shotgun (WGS) entry which is preliminary data.</text>
</comment>
<evidence type="ECO:0000313" key="2">
    <source>
        <dbReference type="Proteomes" id="UP001592582"/>
    </source>
</evidence>
<protein>
    <submittedName>
        <fullName evidence="1">Uncharacterized protein</fullName>
    </submittedName>
</protein>
<reference evidence="1 2" key="1">
    <citation type="submission" date="2024-09" db="EMBL/GenBank/DDBJ databases">
        <authorList>
            <person name="Lee S.D."/>
        </authorList>
    </citation>
    <scope>NUCLEOTIDE SEQUENCE [LARGE SCALE GENOMIC DNA]</scope>
    <source>
        <strain evidence="1 2">N1-1</strain>
    </source>
</reference>
<keyword evidence="2" id="KW-1185">Reference proteome</keyword>
<dbReference type="EMBL" id="JBHEZX010000005">
    <property type="protein sequence ID" value="MFC1410410.1"/>
    <property type="molecule type" value="Genomic_DNA"/>
</dbReference>
<sequence>MSTPFEAAVHGPPTEYVIDGLTYEVTGPWTLLATLLPTGDWELPLLLQLTHPEDREALEDRIVGDAEPLGMDVVEQVAQALVRAATGLDWWAAARLFGWAVLHWVEFDGSLSRDGVDWLAMLATAPGRAAGVVYARLVDGAGERERAAFDATVFLPPASVDSASVPESMVQDESDAFMAAFGAHQAQRADG</sequence>
<dbReference type="Proteomes" id="UP001592582">
    <property type="component" value="Unassembled WGS sequence"/>
</dbReference>
<organism evidence="1 2">
    <name type="scientific">Streptacidiphilus alkalitolerans</name>
    <dbReference type="NCBI Taxonomy" id="3342712"/>
    <lineage>
        <taxon>Bacteria</taxon>
        <taxon>Bacillati</taxon>
        <taxon>Actinomycetota</taxon>
        <taxon>Actinomycetes</taxon>
        <taxon>Kitasatosporales</taxon>
        <taxon>Streptomycetaceae</taxon>
        <taxon>Streptacidiphilus</taxon>
    </lineage>
</organism>
<name>A0ABV6V9K8_9ACTN</name>
<dbReference type="RefSeq" id="WP_380508001.1">
    <property type="nucleotide sequence ID" value="NZ_JBHEZX010000005.1"/>
</dbReference>
<gene>
    <name evidence="1" type="ORF">ACEZDG_14160</name>
</gene>